<organism evidence="1 2">
    <name type="scientific">Vermiconidia calcicola</name>
    <dbReference type="NCBI Taxonomy" id="1690605"/>
    <lineage>
        <taxon>Eukaryota</taxon>
        <taxon>Fungi</taxon>
        <taxon>Dikarya</taxon>
        <taxon>Ascomycota</taxon>
        <taxon>Pezizomycotina</taxon>
        <taxon>Dothideomycetes</taxon>
        <taxon>Dothideomycetidae</taxon>
        <taxon>Mycosphaerellales</taxon>
        <taxon>Extremaceae</taxon>
        <taxon>Vermiconidia</taxon>
    </lineage>
</organism>
<evidence type="ECO:0000313" key="1">
    <source>
        <dbReference type="EMBL" id="KAK3702231.1"/>
    </source>
</evidence>
<keyword evidence="2" id="KW-1185">Reference proteome</keyword>
<dbReference type="Proteomes" id="UP001281147">
    <property type="component" value="Unassembled WGS sequence"/>
</dbReference>
<evidence type="ECO:0000313" key="2">
    <source>
        <dbReference type="Proteomes" id="UP001281147"/>
    </source>
</evidence>
<gene>
    <name evidence="1" type="ORF">LTR37_015063</name>
</gene>
<dbReference type="EMBL" id="JAUTXU010000164">
    <property type="protein sequence ID" value="KAK3702231.1"/>
    <property type="molecule type" value="Genomic_DNA"/>
</dbReference>
<proteinExistence type="predicted"/>
<comment type="caution">
    <text evidence="1">The sequence shown here is derived from an EMBL/GenBank/DDBJ whole genome shotgun (WGS) entry which is preliminary data.</text>
</comment>
<reference evidence="1" key="1">
    <citation type="submission" date="2023-07" db="EMBL/GenBank/DDBJ databases">
        <title>Black Yeasts Isolated from many extreme environments.</title>
        <authorList>
            <person name="Coleine C."/>
            <person name="Stajich J.E."/>
            <person name="Selbmann L."/>
        </authorList>
    </citation>
    <scope>NUCLEOTIDE SEQUENCE</scope>
    <source>
        <strain evidence="1">CCFEE 5714</strain>
    </source>
</reference>
<sequence length="203" mass="22944">MAIYTIACLYTPLPCMPLYIESFVRLPSSLFLDFAPSSKDTEFTALIPTKIYSPFNDLTPSPSTKDSDMDRSLPEKTYESAYPLPTAEHNGICEQHQEQLRAAHRDAEHFTIFVGAIAVHVCACMMIPTFNCFLGEFAKVWLMAAWFGLLNAAYALWVTLYRRYDSGMNMLNVVVRVCAGIYFAALASMGILMIVWRVFYSKN</sequence>
<protein>
    <submittedName>
        <fullName evidence="1">Uncharacterized protein</fullName>
    </submittedName>
</protein>
<accession>A0ACC3MRV9</accession>
<name>A0ACC3MRV9_9PEZI</name>